<dbReference type="InterPro" id="IPR023302">
    <property type="entry name" value="Pept_S9A_N"/>
</dbReference>
<dbReference type="PRINTS" id="PR00862">
    <property type="entry name" value="PROLIGOPTASE"/>
</dbReference>
<evidence type="ECO:0000256" key="1">
    <source>
        <dbReference type="ARBA" id="ARBA00005228"/>
    </source>
</evidence>
<feature type="domain" description="Peptidase S9 prolyl oligopeptidase catalytic" evidence="5">
    <location>
        <begin position="486"/>
        <end position="701"/>
    </location>
</feature>
<dbReference type="SUPFAM" id="SSF50993">
    <property type="entry name" value="Peptidase/esterase 'gauge' domain"/>
    <property type="match status" value="1"/>
</dbReference>
<dbReference type="RefSeq" id="WP_301573949.1">
    <property type="nucleotide sequence ID" value="NZ_JAPWIE010000008.1"/>
</dbReference>
<keyword evidence="8" id="KW-1185">Reference proteome</keyword>
<dbReference type="Gene3D" id="3.40.50.1820">
    <property type="entry name" value="alpha/beta hydrolase"/>
    <property type="match status" value="1"/>
</dbReference>
<dbReference type="InterPro" id="IPR001375">
    <property type="entry name" value="Peptidase_S9_cat"/>
</dbReference>
<evidence type="ECO:0000259" key="6">
    <source>
        <dbReference type="Pfam" id="PF02897"/>
    </source>
</evidence>
<keyword evidence="2" id="KW-0645">Protease</keyword>
<dbReference type="SUPFAM" id="SSF53474">
    <property type="entry name" value="alpha/beta-Hydrolases"/>
    <property type="match status" value="1"/>
</dbReference>
<dbReference type="Gene3D" id="2.130.10.120">
    <property type="entry name" value="Prolyl oligopeptidase, N-terminal domain"/>
    <property type="match status" value="1"/>
</dbReference>
<dbReference type="PANTHER" id="PTHR11757">
    <property type="entry name" value="PROTEASE FAMILY S9A OLIGOPEPTIDASE"/>
    <property type="match status" value="1"/>
</dbReference>
<dbReference type="EMBL" id="JAPWIE010000008">
    <property type="protein sequence ID" value="MCZ4553291.1"/>
    <property type="molecule type" value="Genomic_DNA"/>
</dbReference>
<dbReference type="Proteomes" id="UP001067235">
    <property type="component" value="Unassembled WGS sequence"/>
</dbReference>
<comment type="caution">
    <text evidence="7">The sequence shown here is derived from an EMBL/GenBank/DDBJ whole genome shotgun (WGS) entry which is preliminary data.</text>
</comment>
<evidence type="ECO:0000256" key="3">
    <source>
        <dbReference type="ARBA" id="ARBA00022801"/>
    </source>
</evidence>
<evidence type="ECO:0000256" key="2">
    <source>
        <dbReference type="ARBA" id="ARBA00022670"/>
    </source>
</evidence>
<proteinExistence type="inferred from homology"/>
<accession>A0ABT4N4F4</accession>
<dbReference type="InterPro" id="IPR002471">
    <property type="entry name" value="Pept_S9_AS"/>
</dbReference>
<keyword evidence="3" id="KW-0378">Hydrolase</keyword>
<dbReference type="InterPro" id="IPR029058">
    <property type="entry name" value="AB_hydrolase_fold"/>
</dbReference>
<reference evidence="7" key="1">
    <citation type="submission" date="2022-12" db="EMBL/GenBank/DDBJ databases">
        <authorList>
            <person name="Krivoruchko A.V."/>
            <person name="Elkin A."/>
        </authorList>
    </citation>
    <scope>NUCLEOTIDE SEQUENCE</scope>
    <source>
        <strain evidence="7">IEGM 1388</strain>
    </source>
</reference>
<keyword evidence="4" id="KW-0720">Serine protease</keyword>
<evidence type="ECO:0000259" key="5">
    <source>
        <dbReference type="Pfam" id="PF00326"/>
    </source>
</evidence>
<gene>
    <name evidence="7" type="ORF">O4213_25125</name>
</gene>
<comment type="similarity">
    <text evidence="1">Belongs to the peptidase S9A family.</text>
</comment>
<dbReference type="PANTHER" id="PTHR11757:SF19">
    <property type="entry name" value="PROLYL ENDOPEPTIDASE-LIKE"/>
    <property type="match status" value="1"/>
</dbReference>
<sequence length="704" mass="78093">MTDTSQAPGATPPAAKKIPFERTHHGETVIDHYEWLRDKEDPEVIAFLEQQNDYTAAHTADLAGLRDDIFGEIKSRTQETDMSVPTRRGQFWYYARTEEGKQYPLHARCPIAGPDDWTPPKVEPGQEVPGEEILLDSNAEAEGTDFFSLGALSVSEDGTLLAYSVDATGNERYTMRFKNLGTGELLADEIADTAPGALWSLDGNHVFYQTVDEAWRPDTVWRHDLGAGTPDVKVFYEPDEQYWVGIGGTRSDKYLMISLGSKITSEVRVLDAANPTGEFEIVWPREEGVEYGVEHAVIDGQDRFLILHNKNAENFELLDAPVSDPTDTRVLVAHDSAVRIEDVDAFAGQLVLSYRREALPRLSIAQLGKGDVEFVEVSFDEELYSAGLGANPEWAAPRLRIGYTSFINPTEVFDLDVATDERILLKRQVVLGDYDPADYEQHRDWATAADGTKIPLSVIRRRGESSGPAPTLLYGYGSYESSNDPGFSISRLSLLDRGVVFVIAHIRGGGEMGRHWYDTGKTLTKKNTFTDFVSAARHLIDEGVTDPEHLVGEGGSAGGLLIGAVANLAPELFNGILAVVPFVDPLTSILDPSLPLTVIEWDEWGNPLANKEVYEYMRSYSPYENVDAKAYPEILAITSLNDTRVMYTEAAKWVARLQDNTTGDAPILLKTEMKAGHGGVSGRYKQWEEVAFEYAWVLRQTRAI</sequence>
<dbReference type="PROSITE" id="PS00708">
    <property type="entry name" value="PRO_ENDOPEP_SER"/>
    <property type="match status" value="1"/>
</dbReference>
<feature type="domain" description="Peptidase S9A N-terminal" evidence="6">
    <location>
        <begin position="12"/>
        <end position="427"/>
    </location>
</feature>
<name>A0ABT4N4F4_GORRU</name>
<protein>
    <submittedName>
        <fullName evidence="7">S9 family peptidase</fullName>
    </submittedName>
</protein>
<evidence type="ECO:0000313" key="8">
    <source>
        <dbReference type="Proteomes" id="UP001067235"/>
    </source>
</evidence>
<dbReference type="InterPro" id="IPR051543">
    <property type="entry name" value="Serine_Peptidase_S9A"/>
</dbReference>
<dbReference type="Pfam" id="PF02897">
    <property type="entry name" value="Peptidase_S9_N"/>
    <property type="match status" value="1"/>
</dbReference>
<dbReference type="Pfam" id="PF00326">
    <property type="entry name" value="Peptidase_S9"/>
    <property type="match status" value="1"/>
</dbReference>
<dbReference type="InterPro" id="IPR002470">
    <property type="entry name" value="Peptidase_S9A"/>
</dbReference>
<organism evidence="7 8">
    <name type="scientific">Gordonia rubripertincta</name>
    <name type="common">Rhodococcus corallinus</name>
    <dbReference type="NCBI Taxonomy" id="36822"/>
    <lineage>
        <taxon>Bacteria</taxon>
        <taxon>Bacillati</taxon>
        <taxon>Actinomycetota</taxon>
        <taxon>Actinomycetes</taxon>
        <taxon>Mycobacteriales</taxon>
        <taxon>Gordoniaceae</taxon>
        <taxon>Gordonia</taxon>
    </lineage>
</organism>
<evidence type="ECO:0000256" key="4">
    <source>
        <dbReference type="ARBA" id="ARBA00022825"/>
    </source>
</evidence>
<evidence type="ECO:0000313" key="7">
    <source>
        <dbReference type="EMBL" id="MCZ4553291.1"/>
    </source>
</evidence>